<feature type="transmembrane region" description="Helical" evidence="2">
    <location>
        <begin position="697"/>
        <end position="720"/>
    </location>
</feature>
<dbReference type="GO" id="GO:0042910">
    <property type="term" value="F:xenobiotic transmembrane transporter activity"/>
    <property type="evidence" value="ECO:0007669"/>
    <property type="project" value="TreeGrafter"/>
</dbReference>
<feature type="transmembrane region" description="Helical" evidence="2">
    <location>
        <begin position="1219"/>
        <end position="1242"/>
    </location>
</feature>
<feature type="transmembrane region" description="Helical" evidence="2">
    <location>
        <begin position="1090"/>
        <end position="1109"/>
    </location>
</feature>
<dbReference type="SUPFAM" id="SSF82866">
    <property type="entry name" value="Multidrug efflux transporter AcrB transmembrane domain"/>
    <property type="match status" value="2"/>
</dbReference>
<feature type="transmembrane region" description="Helical" evidence="2">
    <location>
        <begin position="1142"/>
        <end position="1167"/>
    </location>
</feature>
<dbReference type="PANTHER" id="PTHR32063">
    <property type="match status" value="1"/>
</dbReference>
<dbReference type="Gene3D" id="1.10.287.1490">
    <property type="match status" value="1"/>
</dbReference>
<accession>A0A136Q5C9</accession>
<proteinExistence type="predicted"/>
<protein>
    <submittedName>
        <fullName evidence="3">RND transporter, HAE1/HME family, permease protein</fullName>
    </submittedName>
</protein>
<comment type="caution">
    <text evidence="3">The sequence shown here is derived from an EMBL/GenBank/DDBJ whole genome shotgun (WGS) entry which is preliminary data.</text>
</comment>
<dbReference type="PATRIC" id="fig|626937.4.peg.1460"/>
<feature type="coiled-coil region" evidence="1">
    <location>
        <begin position="199"/>
        <end position="233"/>
    </location>
</feature>
<evidence type="ECO:0000313" key="4">
    <source>
        <dbReference type="Proteomes" id="UP000070366"/>
    </source>
</evidence>
<organism evidence="3 4">
    <name type="scientific">Christensenella minuta</name>
    <dbReference type="NCBI Taxonomy" id="626937"/>
    <lineage>
        <taxon>Bacteria</taxon>
        <taxon>Bacillati</taxon>
        <taxon>Bacillota</taxon>
        <taxon>Clostridia</taxon>
        <taxon>Christensenellales</taxon>
        <taxon>Christensenellaceae</taxon>
        <taxon>Christensenella</taxon>
    </lineage>
</organism>
<feature type="transmembrane region" description="Helical" evidence="2">
    <location>
        <begin position="594"/>
        <end position="613"/>
    </location>
</feature>
<keyword evidence="2" id="KW-1133">Transmembrane helix</keyword>
<dbReference type="SUPFAM" id="SSF82693">
    <property type="entry name" value="Multidrug efflux transporter AcrB pore domain, PN1, PN2, PC1 and PC2 subdomains"/>
    <property type="match status" value="3"/>
</dbReference>
<dbReference type="AlphaFoldDB" id="A0A136Q5C9"/>
<feature type="transmembrane region" description="Helical" evidence="2">
    <location>
        <begin position="619"/>
        <end position="645"/>
    </location>
</feature>
<feature type="transmembrane region" description="Helical" evidence="2">
    <location>
        <begin position="754"/>
        <end position="779"/>
    </location>
</feature>
<feature type="coiled-coil region" evidence="1">
    <location>
        <begin position="393"/>
        <end position="420"/>
    </location>
</feature>
<name>A0A136Q5C9_9FIRM</name>
<dbReference type="STRING" id="626937.HMPREF3293_01478"/>
<dbReference type="PRINTS" id="PR00702">
    <property type="entry name" value="ACRIFLAVINRP"/>
</dbReference>
<evidence type="ECO:0000313" key="3">
    <source>
        <dbReference type="EMBL" id="KXK65756.1"/>
    </source>
</evidence>
<sequence>MSKFSVKKPMTIFVAVVLVCILGFISFTSMTTDLLPRMDLPYVMVLTTYPGASPEKIEQTVTKPLEQALSTTSGVKSVTSSSNENSSMVLLEFTQGTNMDSAMIEMSGNIDIVKANLDDAAGTPTLIKINPDMMPVMVASVDIDGKDITETSKIVSDTILPEFERIDGVASVTATGLVEDSVEVTLSQQKIDELNRRVLASVDEKLAEAQEKIDNAKSQIESGKQQLKSMSQTQAQQLVDMGLQLSAGREQIEAALASLPQAQQDLEAQLADLKTQLADLEAQESTLTVQLSEAKTAEAAFEQQIAALVAAGQPVPNELTAQLAALKESIPKLEAGLQQAEAGIPQLEDGISQIEAGLSGLPDQKAQLEAKLSELTEGERQLETGKMTLTSELAQASGQLAGGEAQLSQKEQEFEEQKDAAYKQAGLDGRITQETVSQILAAQNFSMPAGYISDGGQRYLVKVGDQFQDIGQLKDLELFNIEAGGIGAVTLADVADVEMTDNRGDMYAKINGNDGILLTFQKQSTSSTTDVSDRINQVMEQIQADDPSVHLTALSDQGVYIGIVLDSVIDNLLLGAILAIVILFLFLKDLRPTVIVAISIPFSLLAALTLMYFCGVTLNVISLAGLALGVGMLVDNSIVVIENIYRLRSLGIPPAKAAVKGAQQVAGAIFASTLTTVCVFLPIVFTEGLTRQLFADMGLTIAFSLLASLIIALTLVPAMGSTMLKKTKEKKHPLFDKFTAGYQKLLSGALRRKWIVFVIVIGLFAFSVANIFTMGTSLIPKMDSSEIMITMEMPEDSTTQETRDMSDEVLARLTEIPDVETIGAMEGGIMSALGTSSSGGGNNTTMMMYALLKDERTRTSSEIAEDMRSAVAGLPAMVDVSDSTMDLSALSGSGLEVAIKGDDLDTLKTIAQDISAMMQETEGLTAVDDGLSDATMETRITVDKNKAMDYGLTTAQVYQQVAAEISAGTTATTVTFETEDYPVIVRNSPADTVSLGTLESFTLTGTKDGEDTDVKLSEIADISQEQSLSSINHDGQVRTMSVTAGVDADHNIGLVSRDFSAKLADYSVPAGYSVEIEGENQTITDTFSSLIYMFMLAVVLIYLIMVAQFQSLKSPFIILFTIPLAFTGGLLALLMTGADLSMIALLGFLILAGIVVNNGIVFVDYANQLRLSGMEKREALIKTGKARIRPILMTALTTVLGLVPLAFGMGQGAEMLQPMAVVTIGGLIYATFMTLFFVPVLYDILNKKDLKPVVIEEGLDDDIPVL</sequence>
<feature type="coiled-coil region" evidence="1">
    <location>
        <begin position="263"/>
        <end position="297"/>
    </location>
</feature>
<feature type="transmembrane region" description="Helical" evidence="2">
    <location>
        <begin position="559"/>
        <end position="587"/>
    </location>
</feature>
<feature type="transmembrane region" description="Helical" evidence="2">
    <location>
        <begin position="665"/>
        <end position="685"/>
    </location>
</feature>
<evidence type="ECO:0000256" key="1">
    <source>
        <dbReference type="SAM" id="Coils"/>
    </source>
</evidence>
<feature type="transmembrane region" description="Helical" evidence="2">
    <location>
        <begin position="1188"/>
        <end position="1207"/>
    </location>
</feature>
<keyword evidence="1" id="KW-0175">Coiled coil</keyword>
<dbReference type="Gene3D" id="1.20.1640.10">
    <property type="entry name" value="Multidrug efflux transporter AcrB transmembrane domain"/>
    <property type="match status" value="2"/>
</dbReference>
<keyword evidence="2" id="KW-0812">Transmembrane</keyword>
<dbReference type="Gene3D" id="3.30.70.1320">
    <property type="entry name" value="Multidrug efflux transporter AcrB pore domain like"/>
    <property type="match status" value="1"/>
</dbReference>
<dbReference type="InterPro" id="IPR027463">
    <property type="entry name" value="AcrB_DN_DC_subdom"/>
</dbReference>
<dbReference type="Proteomes" id="UP000070366">
    <property type="component" value="Unassembled WGS sequence"/>
</dbReference>
<dbReference type="Gene3D" id="3.30.70.1440">
    <property type="entry name" value="Multidrug efflux transporter AcrB pore domain"/>
    <property type="match status" value="1"/>
</dbReference>
<dbReference type="Pfam" id="PF00873">
    <property type="entry name" value="ACR_tran"/>
    <property type="match status" value="2"/>
</dbReference>
<dbReference type="SUPFAM" id="SSF82714">
    <property type="entry name" value="Multidrug efflux transporter AcrB TolC docking domain, DN and DC subdomains"/>
    <property type="match status" value="2"/>
</dbReference>
<keyword evidence="4" id="KW-1185">Reference proteome</keyword>
<reference evidence="3 4" key="1">
    <citation type="submission" date="2016-02" db="EMBL/GenBank/DDBJ databases">
        <authorList>
            <person name="Wen L."/>
            <person name="He K."/>
            <person name="Yang H."/>
        </authorList>
    </citation>
    <scope>NUCLEOTIDE SEQUENCE [LARGE SCALE GENOMIC DNA]</scope>
    <source>
        <strain evidence="3 4">DSM 22607</strain>
    </source>
</reference>
<gene>
    <name evidence="3" type="ORF">HMPREF3293_01478</name>
</gene>
<dbReference type="Gene3D" id="3.30.70.1430">
    <property type="entry name" value="Multidrug efflux transporter AcrB pore domain"/>
    <property type="match status" value="2"/>
</dbReference>
<dbReference type="KEGG" id="cmiu:B1H56_11805"/>
<evidence type="ECO:0000256" key="2">
    <source>
        <dbReference type="SAM" id="Phobius"/>
    </source>
</evidence>
<dbReference type="RefSeq" id="WP_066520738.1">
    <property type="nucleotide sequence ID" value="NZ_CABMOF010000004.1"/>
</dbReference>
<dbReference type="InterPro" id="IPR001036">
    <property type="entry name" value="Acrflvin-R"/>
</dbReference>
<dbReference type="GO" id="GO:0005886">
    <property type="term" value="C:plasma membrane"/>
    <property type="evidence" value="ECO:0007669"/>
    <property type="project" value="TreeGrafter"/>
</dbReference>
<feature type="transmembrane region" description="Helical" evidence="2">
    <location>
        <begin position="1116"/>
        <end position="1136"/>
    </location>
</feature>
<keyword evidence="2" id="KW-0472">Membrane</keyword>
<dbReference type="OrthoDB" id="9757876at2"/>
<dbReference type="PANTHER" id="PTHR32063:SF0">
    <property type="entry name" value="SWARMING MOTILITY PROTEIN SWRC"/>
    <property type="match status" value="1"/>
</dbReference>
<dbReference type="EMBL" id="LSZW01000057">
    <property type="protein sequence ID" value="KXK65756.1"/>
    <property type="molecule type" value="Genomic_DNA"/>
</dbReference>
<dbReference type="Gene3D" id="3.30.2090.10">
    <property type="entry name" value="Multidrug efflux transporter AcrB TolC docking domain, DN and DC subdomains"/>
    <property type="match status" value="2"/>
</dbReference>